<name>A0A8H5T1D0_FUSHE</name>
<dbReference type="EMBL" id="JAAGWQ010000195">
    <property type="protein sequence ID" value="KAF5660547.1"/>
    <property type="molecule type" value="Genomic_DNA"/>
</dbReference>
<dbReference type="Proteomes" id="UP000567885">
    <property type="component" value="Unassembled WGS sequence"/>
</dbReference>
<evidence type="ECO:0000256" key="1">
    <source>
        <dbReference type="ARBA" id="ARBA00022737"/>
    </source>
</evidence>
<dbReference type="AlphaFoldDB" id="A0A8H5T1D0"/>
<proteinExistence type="predicted"/>
<accession>A0A8H5T1D0</accession>
<feature type="compositionally biased region" description="Low complexity" evidence="2">
    <location>
        <begin position="294"/>
        <end position="304"/>
    </location>
</feature>
<feature type="region of interest" description="Disordered" evidence="2">
    <location>
        <begin position="294"/>
        <end position="327"/>
    </location>
</feature>
<reference evidence="4 5" key="1">
    <citation type="submission" date="2020-05" db="EMBL/GenBank/DDBJ databases">
        <title>Identification and distribution of gene clusters putatively required for synthesis of sphingolipid metabolism inhibitors in phylogenetically diverse species of the filamentous fungus Fusarium.</title>
        <authorList>
            <person name="Kim H.-S."/>
            <person name="Busman M."/>
            <person name="Brown D.W."/>
            <person name="Divon H."/>
            <person name="Uhlig S."/>
            <person name="Proctor R.H."/>
        </authorList>
    </citation>
    <scope>NUCLEOTIDE SEQUENCE [LARGE SCALE GENOMIC DNA]</scope>
    <source>
        <strain evidence="4 5">NRRL 20693</strain>
    </source>
</reference>
<dbReference type="Pfam" id="PF24883">
    <property type="entry name" value="NPHP3_N"/>
    <property type="match status" value="1"/>
</dbReference>
<keyword evidence="5" id="KW-1185">Reference proteome</keyword>
<dbReference type="PANTHER" id="PTHR10039">
    <property type="entry name" value="AMELOGENIN"/>
    <property type="match status" value="1"/>
</dbReference>
<dbReference type="InterPro" id="IPR027417">
    <property type="entry name" value="P-loop_NTPase"/>
</dbReference>
<dbReference type="InterPro" id="IPR056884">
    <property type="entry name" value="NPHP3-like_N"/>
</dbReference>
<evidence type="ECO:0000313" key="5">
    <source>
        <dbReference type="Proteomes" id="UP000567885"/>
    </source>
</evidence>
<gene>
    <name evidence="4" type="ORF">FHETE_8887</name>
</gene>
<organism evidence="4 5">
    <name type="scientific">Fusarium heterosporum</name>
    <dbReference type="NCBI Taxonomy" id="42747"/>
    <lineage>
        <taxon>Eukaryota</taxon>
        <taxon>Fungi</taxon>
        <taxon>Dikarya</taxon>
        <taxon>Ascomycota</taxon>
        <taxon>Pezizomycotina</taxon>
        <taxon>Sordariomycetes</taxon>
        <taxon>Hypocreomycetidae</taxon>
        <taxon>Hypocreales</taxon>
        <taxon>Nectriaceae</taxon>
        <taxon>Fusarium</taxon>
        <taxon>Fusarium heterosporum species complex</taxon>
    </lineage>
</organism>
<evidence type="ECO:0000259" key="3">
    <source>
        <dbReference type="Pfam" id="PF24883"/>
    </source>
</evidence>
<sequence length="693" mass="78534">MSGAEAAIAGVGFLCNAMQIVTFGRDILQVYSHLRDGRSPDPRLEAYLKSAKCCFDLMNDPALVAAQARPLNQDQQQVVEVGKALEDCIDKLQSKFSELHLDDSAKRGFHGKFKMAQKAVASLWQGKEFESLENNLKRYESLLHRVVLHRICNQSQAAEISSNQSFHQLNTVLQSVIAQLANGCTKVSELSIQSLQTRDRVTQEHETTRAAVNEGFDTTTDTLSDFRDSVSQNFQELNNRNHHKDFEKHHEQILESLRFREMNSRKNHVSENYPGTFSWVFGGSTCCSRCHSPSFSDSDSDGFPQLNKTGDSDEHMDNADDFSESASTKDPLDFGDFPAWLESDLKLFWVSGKPASGKSSLMKFLATNPLTLEHLKVRQRNAPMTGGGIHVITHFFWRPGQALQKNVEGMTLSLLYQVLSKNPGLTQWLWENQPDIPEKRARGDWDLKELRETLCRAIQVSGDTFCIFLDGLDEAEELQHLPWPDHKSAQVIPDLLGLSNVKLCASSREEASFHRFFEGRSRLRIHLLTHNDIYHFAEKRLESSGLDPSYRDHLLEKVVEKADGVFLWVTLVLDSLNRAIRSSTTSTEEFDERLAKMPSDVKDLLADMWERPGDDGELSSYRADASRYFNLTIAARKLEEELRSQFPRHFGIIYEESPNVTMSTLLVMATAAEDMPFTSILETGRSIRLVMKF</sequence>
<evidence type="ECO:0000256" key="2">
    <source>
        <dbReference type="SAM" id="MobiDB-lite"/>
    </source>
</evidence>
<evidence type="ECO:0000313" key="4">
    <source>
        <dbReference type="EMBL" id="KAF5660547.1"/>
    </source>
</evidence>
<feature type="domain" description="Nephrocystin 3-like N-terminal" evidence="3">
    <location>
        <begin position="336"/>
        <end position="508"/>
    </location>
</feature>
<dbReference type="SUPFAM" id="SSF52540">
    <property type="entry name" value="P-loop containing nucleoside triphosphate hydrolases"/>
    <property type="match status" value="1"/>
</dbReference>
<dbReference type="PANTHER" id="PTHR10039:SF5">
    <property type="entry name" value="NACHT DOMAIN-CONTAINING PROTEIN"/>
    <property type="match status" value="1"/>
</dbReference>
<keyword evidence="1" id="KW-0677">Repeat</keyword>
<protein>
    <recommendedName>
        <fullName evidence="3">Nephrocystin 3-like N-terminal domain-containing protein</fullName>
    </recommendedName>
</protein>
<dbReference type="OrthoDB" id="5086500at2759"/>
<comment type="caution">
    <text evidence="4">The sequence shown here is derived from an EMBL/GenBank/DDBJ whole genome shotgun (WGS) entry which is preliminary data.</text>
</comment>